<accession>A0A3G4ZM15</accession>
<organism evidence="1">
    <name type="scientific">Terrestrivirus sp</name>
    <dbReference type="NCBI Taxonomy" id="2487775"/>
    <lineage>
        <taxon>Viruses</taxon>
        <taxon>Varidnaviria</taxon>
        <taxon>Bamfordvirae</taxon>
        <taxon>Nucleocytoviricota</taxon>
        <taxon>Megaviricetes</taxon>
        <taxon>Imitervirales</taxon>
        <taxon>Mimiviridae</taxon>
        <taxon>Klosneuvirinae</taxon>
    </lineage>
</organism>
<gene>
    <name evidence="1" type="ORF">Terrestrivirus3_155</name>
</gene>
<protein>
    <submittedName>
        <fullName evidence="1">Uncharacterized protein</fullName>
    </submittedName>
</protein>
<reference evidence="1" key="1">
    <citation type="submission" date="2018-10" db="EMBL/GenBank/DDBJ databases">
        <title>Hidden diversity of soil giant viruses.</title>
        <authorList>
            <person name="Schulz F."/>
            <person name="Alteio L."/>
            <person name="Goudeau D."/>
            <person name="Ryan E.M."/>
            <person name="Malmstrom R.R."/>
            <person name="Blanchard J."/>
            <person name="Woyke T."/>
        </authorList>
    </citation>
    <scope>NUCLEOTIDE SEQUENCE</scope>
    <source>
        <strain evidence="1">TEV1</strain>
    </source>
</reference>
<proteinExistence type="predicted"/>
<name>A0A3G4ZM15_9VIRU</name>
<sequence length="324" mass="37971">MGNFLGKNENRICRDNINIRHITNAEYKLIDNKLFFTTNQDLLSTVTDKNKCGNLINILNHITKSKSDCSDSFGYVQFDPNKINCLTPVAYLCCQLNDENNSINQNIKLIIKFMIYNNFNNPKKIFVVDGTHYNELTYSLYMNKPNVTKMLLIQNESELLDTFDIALKEGYEDICQSVINGMTTTNNNICEKPHFQEIEPTQRFMNNYIKYCCLHNMQDLYIYITIVLLTPTSIQIHNPIKTNILNITAHYARIYNNYTIFISLILNFEFDVKTLYNLYENIPTNKVIKKILTLHMGNIYRQKLINKLDDSQIDKKYTKNIRKI</sequence>
<dbReference type="EMBL" id="MK071981">
    <property type="protein sequence ID" value="AYV75886.1"/>
    <property type="molecule type" value="Genomic_DNA"/>
</dbReference>
<evidence type="ECO:0000313" key="1">
    <source>
        <dbReference type="EMBL" id="AYV75886.1"/>
    </source>
</evidence>